<evidence type="ECO:0000313" key="3">
    <source>
        <dbReference type="Proteomes" id="UP000718793"/>
    </source>
</evidence>
<proteinExistence type="predicted"/>
<gene>
    <name evidence="2" type="ORF">KQ875_00460</name>
</gene>
<keyword evidence="3" id="KW-1185">Reference proteome</keyword>
<protein>
    <submittedName>
        <fullName evidence="2">Alpha/beta hydrolase</fullName>
    </submittedName>
</protein>
<dbReference type="Pfam" id="PF00561">
    <property type="entry name" value="Abhydrolase_1"/>
    <property type="match status" value="1"/>
</dbReference>
<dbReference type="InterPro" id="IPR050266">
    <property type="entry name" value="AB_hydrolase_sf"/>
</dbReference>
<accession>A0ABS6DP20</accession>
<dbReference type="PANTHER" id="PTHR43798:SF5">
    <property type="entry name" value="MONOACYLGLYCEROL LIPASE ABHD6"/>
    <property type="match status" value="1"/>
</dbReference>
<dbReference type="EMBL" id="JAHMHH010000001">
    <property type="protein sequence ID" value="MBU4692070.1"/>
    <property type="molecule type" value="Genomic_DNA"/>
</dbReference>
<keyword evidence="2" id="KW-0378">Hydrolase</keyword>
<organism evidence="2 3">
    <name type="scientific">Mycoplasma zalophi</name>
    <dbReference type="NCBI Taxonomy" id="191287"/>
    <lineage>
        <taxon>Bacteria</taxon>
        <taxon>Bacillati</taxon>
        <taxon>Mycoplasmatota</taxon>
        <taxon>Mollicutes</taxon>
        <taxon>Mycoplasmataceae</taxon>
        <taxon>Mycoplasma</taxon>
    </lineage>
</organism>
<name>A0ABS6DP20_9MOLU</name>
<sequence>MNKIYKIANEDINTFLEDDFETSKKPILLFLHGFGDSLNTIRPIINMQNKPFSIVAIDMPGCGKSSWNIRPITLEHYFEVAEEFVDIVLKGREVYVIGHSLGSLSALYLLRKNKAKYATLVGAAHYLIHKQKLEFGKKYLIPISKENAIESYLKLTATPEAFRKEAEMYANMIVNNKNLRFKKFHYLVDQQMLNIEYIYENYYDWYKATDKYQLCVGEFDQYTYPEEIQLVAKQMNKNFKIIKNAGHATFYDNSQEIYDFALKMFK</sequence>
<dbReference type="InterPro" id="IPR000073">
    <property type="entry name" value="AB_hydrolase_1"/>
</dbReference>
<dbReference type="Proteomes" id="UP000718793">
    <property type="component" value="Unassembled WGS sequence"/>
</dbReference>
<dbReference type="PANTHER" id="PTHR43798">
    <property type="entry name" value="MONOACYLGLYCEROL LIPASE"/>
    <property type="match status" value="1"/>
</dbReference>
<dbReference type="GO" id="GO:0016787">
    <property type="term" value="F:hydrolase activity"/>
    <property type="evidence" value="ECO:0007669"/>
    <property type="project" value="UniProtKB-KW"/>
</dbReference>
<reference evidence="2" key="1">
    <citation type="submission" date="2021-06" db="EMBL/GenBank/DDBJ databases">
        <title>Novel Mycoplasma species detected in California sea lions (Zalophus californianus) from the USA.</title>
        <authorList>
            <person name="Volokhov D.V."/>
            <person name="Furtak V.A."/>
            <person name="Zagorodnyaya T.A."/>
        </authorList>
    </citation>
    <scope>NUCLEOTIDE SEQUENCE [LARGE SCALE GENOMIC DNA]</scope>
    <source>
        <strain evidence="2">CSL 5346</strain>
    </source>
</reference>
<dbReference type="RefSeq" id="WP_216488333.1">
    <property type="nucleotide sequence ID" value="NZ_JAHMHH010000001.1"/>
</dbReference>
<evidence type="ECO:0000313" key="2">
    <source>
        <dbReference type="EMBL" id="MBU4692070.1"/>
    </source>
</evidence>
<comment type="caution">
    <text evidence="2">The sequence shown here is derived from an EMBL/GenBank/DDBJ whole genome shotgun (WGS) entry which is preliminary data.</text>
</comment>
<evidence type="ECO:0000259" key="1">
    <source>
        <dbReference type="Pfam" id="PF00561"/>
    </source>
</evidence>
<feature type="domain" description="AB hydrolase-1" evidence="1">
    <location>
        <begin position="26"/>
        <end position="253"/>
    </location>
</feature>